<dbReference type="OrthoDB" id="270171at2759"/>
<dbReference type="PANTHER" id="PTHR13822">
    <property type="entry name" value="ATP SYNTHASE DELTA/EPSILON CHAIN"/>
    <property type="match status" value="1"/>
</dbReference>
<dbReference type="Pfam" id="PF02823">
    <property type="entry name" value="ATP-synt_DE_N"/>
    <property type="match status" value="1"/>
</dbReference>
<feature type="compositionally biased region" description="Polar residues" evidence="10">
    <location>
        <begin position="44"/>
        <end position="65"/>
    </location>
</feature>
<keyword evidence="7" id="KW-0406">Ion transport</keyword>
<dbReference type="STRING" id="41875.K8EJP4"/>
<dbReference type="Gene3D" id="2.60.15.10">
    <property type="entry name" value="F0F1 ATP synthase delta/epsilon subunit, N-terminal"/>
    <property type="match status" value="1"/>
</dbReference>
<dbReference type="GO" id="GO:0046933">
    <property type="term" value="F:proton-transporting ATP synthase activity, rotational mechanism"/>
    <property type="evidence" value="ECO:0007669"/>
    <property type="project" value="InterPro"/>
</dbReference>
<keyword evidence="8" id="KW-0496">Mitochondrion</keyword>
<reference evidence="12 13" key="1">
    <citation type="submission" date="2011-10" db="EMBL/GenBank/DDBJ databases">
        <authorList>
            <person name="Genoscope - CEA"/>
        </authorList>
    </citation>
    <scope>NUCLEOTIDE SEQUENCE [LARGE SCALE GENOMIC DNA]</scope>
    <source>
        <strain evidence="12 13">RCC 1105</strain>
    </source>
</reference>
<dbReference type="GO" id="GO:0045259">
    <property type="term" value="C:proton-transporting ATP synthase complex"/>
    <property type="evidence" value="ECO:0007669"/>
    <property type="project" value="InterPro"/>
</dbReference>
<evidence type="ECO:0000313" key="13">
    <source>
        <dbReference type="Proteomes" id="UP000198341"/>
    </source>
</evidence>
<evidence type="ECO:0000256" key="4">
    <source>
        <dbReference type="ARBA" id="ARBA00022781"/>
    </source>
</evidence>
<protein>
    <recommendedName>
        <fullName evidence="11">ATP synthase F1 complex delta/epsilon subunit N-terminal domain-containing protein</fullName>
    </recommendedName>
</protein>
<dbReference type="AlphaFoldDB" id="K8EJP4"/>
<name>K8EJP4_9CHLO</name>
<keyword evidence="3" id="KW-0813">Transport</keyword>
<evidence type="ECO:0000256" key="5">
    <source>
        <dbReference type="ARBA" id="ARBA00022792"/>
    </source>
</evidence>
<dbReference type="InterPro" id="IPR036771">
    <property type="entry name" value="ATPsynth_dsu/esu_N"/>
</dbReference>
<comment type="similarity">
    <text evidence="2">Belongs to the ATPase epsilon chain family.</text>
</comment>
<organism evidence="12 13">
    <name type="scientific">Bathycoccus prasinos</name>
    <dbReference type="NCBI Taxonomy" id="41875"/>
    <lineage>
        <taxon>Eukaryota</taxon>
        <taxon>Viridiplantae</taxon>
        <taxon>Chlorophyta</taxon>
        <taxon>Mamiellophyceae</taxon>
        <taxon>Mamiellales</taxon>
        <taxon>Bathycoccaceae</taxon>
        <taxon>Bathycoccus</taxon>
    </lineage>
</organism>
<keyword evidence="13" id="KW-1185">Reference proteome</keyword>
<evidence type="ECO:0000313" key="12">
    <source>
        <dbReference type="EMBL" id="CCO18224.1"/>
    </source>
</evidence>
<evidence type="ECO:0000259" key="11">
    <source>
        <dbReference type="Pfam" id="PF02823"/>
    </source>
</evidence>
<dbReference type="SUPFAM" id="SSF51344">
    <property type="entry name" value="Epsilon subunit of F1F0-ATP synthase N-terminal domain"/>
    <property type="match status" value="1"/>
</dbReference>
<evidence type="ECO:0000256" key="10">
    <source>
        <dbReference type="SAM" id="MobiDB-lite"/>
    </source>
</evidence>
<keyword evidence="5" id="KW-0999">Mitochondrion inner membrane</keyword>
<evidence type="ECO:0000256" key="3">
    <source>
        <dbReference type="ARBA" id="ARBA00022448"/>
    </source>
</evidence>
<feature type="compositionally biased region" description="Low complexity" evidence="10">
    <location>
        <begin position="18"/>
        <end position="43"/>
    </location>
</feature>
<dbReference type="InterPro" id="IPR020546">
    <property type="entry name" value="ATP_synth_F1_dsu/esu_N"/>
</dbReference>
<dbReference type="KEGG" id="bpg:Bathy10g03830"/>
<feature type="region of interest" description="Disordered" evidence="10">
    <location>
        <begin position="1"/>
        <end position="65"/>
    </location>
</feature>
<dbReference type="Proteomes" id="UP000198341">
    <property type="component" value="Chromosome 10"/>
</dbReference>
<dbReference type="PANTHER" id="PTHR13822:SF7">
    <property type="entry name" value="ATP SYNTHASE SUBUNIT DELTA, MITOCHONDRIAL"/>
    <property type="match status" value="1"/>
</dbReference>
<sequence>MALRRAFTQAILRRSNQTSSSSSSSSTSAGLSALYSSSSSSSSHQNRMISTSSRSNYAGGESTQTSVEKFQELFDKYRPSMMDPPGTPSTYMPAEDVAKSGEEEVKNAGPPPETVKLNFRLPHEAVFADAEVNMVLVPAETGDFGILPGHVPVVAKLRPGVVSVENKESVTSRVRRQEFLF</sequence>
<keyword evidence="4" id="KW-0375">Hydrogen ion transport</keyword>
<gene>
    <name evidence="12" type="ordered locus">Bathy10g03830</name>
</gene>
<dbReference type="InterPro" id="IPR001469">
    <property type="entry name" value="ATP_synth_F1_dsu/esu"/>
</dbReference>
<dbReference type="CDD" id="cd12152">
    <property type="entry name" value="F1-ATPase_delta"/>
    <property type="match status" value="1"/>
</dbReference>
<evidence type="ECO:0000256" key="9">
    <source>
        <dbReference type="ARBA" id="ARBA00023136"/>
    </source>
</evidence>
<proteinExistence type="inferred from homology"/>
<dbReference type="GO" id="GO:0005743">
    <property type="term" value="C:mitochondrial inner membrane"/>
    <property type="evidence" value="ECO:0007669"/>
    <property type="project" value="UniProtKB-SubCell"/>
</dbReference>
<evidence type="ECO:0000256" key="2">
    <source>
        <dbReference type="ARBA" id="ARBA00005712"/>
    </source>
</evidence>
<feature type="domain" description="ATP synthase F1 complex delta/epsilon subunit N-terminal" evidence="11">
    <location>
        <begin position="124"/>
        <end position="171"/>
    </location>
</feature>
<keyword evidence="9" id="KW-0472">Membrane</keyword>
<comment type="subcellular location">
    <subcellularLocation>
        <location evidence="1">Mitochondrion inner membrane</location>
    </subcellularLocation>
</comment>
<dbReference type="EMBL" id="FO082269">
    <property type="protein sequence ID" value="CCO18224.1"/>
    <property type="molecule type" value="Genomic_DNA"/>
</dbReference>
<dbReference type="RefSeq" id="XP_007510691.1">
    <property type="nucleotide sequence ID" value="XM_007510629.1"/>
</dbReference>
<keyword evidence="6" id="KW-0809">Transit peptide</keyword>
<evidence type="ECO:0000256" key="1">
    <source>
        <dbReference type="ARBA" id="ARBA00004273"/>
    </source>
</evidence>
<evidence type="ECO:0000256" key="7">
    <source>
        <dbReference type="ARBA" id="ARBA00023065"/>
    </source>
</evidence>
<evidence type="ECO:0000256" key="8">
    <source>
        <dbReference type="ARBA" id="ARBA00023128"/>
    </source>
</evidence>
<dbReference type="eggNOG" id="KOG1758">
    <property type="taxonomic scope" value="Eukaryota"/>
</dbReference>
<accession>K8EJP4</accession>
<dbReference type="GeneID" id="19013458"/>
<evidence type="ECO:0000256" key="6">
    <source>
        <dbReference type="ARBA" id="ARBA00022946"/>
    </source>
</evidence>